<dbReference type="EMBL" id="JANCYU010000053">
    <property type="protein sequence ID" value="KAK4527549.1"/>
    <property type="molecule type" value="Genomic_DNA"/>
</dbReference>
<dbReference type="NCBIfam" id="TIGR02251">
    <property type="entry name" value="HIF-SF_euk"/>
    <property type="match status" value="1"/>
</dbReference>
<dbReference type="SMART" id="SM00577">
    <property type="entry name" value="CPDc"/>
    <property type="match status" value="1"/>
</dbReference>
<feature type="domain" description="FCP1 homology" evidence="3">
    <location>
        <begin position="198"/>
        <end position="364"/>
    </location>
</feature>
<dbReference type="Proteomes" id="UP001300502">
    <property type="component" value="Unassembled WGS sequence"/>
</dbReference>
<gene>
    <name evidence="4" type="ORF">GAYE_SCF41G5472</name>
</gene>
<dbReference type="CDD" id="cd07521">
    <property type="entry name" value="HAD_FCP1-like"/>
    <property type="match status" value="1"/>
</dbReference>
<feature type="compositionally biased region" description="Basic and acidic residues" evidence="2">
    <location>
        <begin position="104"/>
        <end position="116"/>
    </location>
</feature>
<name>A0AAV9IJV9_9RHOD</name>
<dbReference type="PROSITE" id="PS50969">
    <property type="entry name" value="FCP1"/>
    <property type="match status" value="1"/>
</dbReference>
<keyword evidence="5" id="KW-1185">Reference proteome</keyword>
<evidence type="ECO:0000313" key="4">
    <source>
        <dbReference type="EMBL" id="KAK4527549.1"/>
    </source>
</evidence>
<evidence type="ECO:0000259" key="3">
    <source>
        <dbReference type="PROSITE" id="PS50969"/>
    </source>
</evidence>
<dbReference type="InterPro" id="IPR004274">
    <property type="entry name" value="FCP1_dom"/>
</dbReference>
<feature type="region of interest" description="Disordered" evidence="2">
    <location>
        <begin position="41"/>
        <end position="129"/>
    </location>
</feature>
<protein>
    <recommendedName>
        <fullName evidence="3">FCP1 homology domain-containing protein</fullName>
    </recommendedName>
</protein>
<comment type="caution">
    <text evidence="4">The sequence shown here is derived from an EMBL/GenBank/DDBJ whole genome shotgun (WGS) entry which is preliminary data.</text>
</comment>
<dbReference type="GO" id="GO:0016791">
    <property type="term" value="F:phosphatase activity"/>
    <property type="evidence" value="ECO:0007669"/>
    <property type="project" value="InterPro"/>
</dbReference>
<feature type="coiled-coil region" evidence="1">
    <location>
        <begin position="367"/>
        <end position="394"/>
    </location>
</feature>
<dbReference type="AlphaFoldDB" id="A0AAV9IJV9"/>
<evidence type="ECO:0000256" key="1">
    <source>
        <dbReference type="SAM" id="Coils"/>
    </source>
</evidence>
<accession>A0AAV9IJV9</accession>
<evidence type="ECO:0000256" key="2">
    <source>
        <dbReference type="SAM" id="MobiDB-lite"/>
    </source>
</evidence>
<dbReference type="Gene3D" id="3.40.50.1000">
    <property type="entry name" value="HAD superfamily/HAD-like"/>
    <property type="match status" value="1"/>
</dbReference>
<feature type="region of interest" description="Disordered" evidence="2">
    <location>
        <begin position="1"/>
        <end position="25"/>
    </location>
</feature>
<dbReference type="InterPro" id="IPR050365">
    <property type="entry name" value="TIM50"/>
</dbReference>
<dbReference type="PANTHER" id="PTHR12210">
    <property type="entry name" value="DULLARD PROTEIN PHOSPHATASE"/>
    <property type="match status" value="1"/>
</dbReference>
<reference evidence="4 5" key="1">
    <citation type="submission" date="2022-07" db="EMBL/GenBank/DDBJ databases">
        <title>Genome-wide signatures of adaptation to extreme environments.</title>
        <authorList>
            <person name="Cho C.H."/>
            <person name="Yoon H.S."/>
        </authorList>
    </citation>
    <scope>NUCLEOTIDE SEQUENCE [LARGE SCALE GENOMIC DNA]</scope>
    <source>
        <strain evidence="4 5">108.79 E11</strain>
    </source>
</reference>
<organism evidence="4 5">
    <name type="scientific">Galdieria yellowstonensis</name>
    <dbReference type="NCBI Taxonomy" id="3028027"/>
    <lineage>
        <taxon>Eukaryota</taxon>
        <taxon>Rhodophyta</taxon>
        <taxon>Bangiophyceae</taxon>
        <taxon>Galdieriales</taxon>
        <taxon>Galdieriaceae</taxon>
        <taxon>Galdieria</taxon>
    </lineage>
</organism>
<dbReference type="InterPro" id="IPR036412">
    <property type="entry name" value="HAD-like_sf"/>
</dbReference>
<feature type="compositionally biased region" description="Basic and acidic residues" evidence="2">
    <location>
        <begin position="68"/>
        <end position="79"/>
    </location>
</feature>
<feature type="compositionally biased region" description="Basic and acidic residues" evidence="2">
    <location>
        <begin position="10"/>
        <end position="21"/>
    </location>
</feature>
<dbReference type="FunFam" id="3.40.50.1000:FF:000093">
    <property type="entry name" value="NLI interacting factor-like phosphatase family protein"/>
    <property type="match status" value="1"/>
</dbReference>
<dbReference type="InterPro" id="IPR023214">
    <property type="entry name" value="HAD_sf"/>
</dbReference>
<dbReference type="SUPFAM" id="SSF56784">
    <property type="entry name" value="HAD-like"/>
    <property type="match status" value="1"/>
</dbReference>
<dbReference type="InterPro" id="IPR011948">
    <property type="entry name" value="Dullard_phosphatase"/>
</dbReference>
<dbReference type="Pfam" id="PF03031">
    <property type="entry name" value="NIF"/>
    <property type="match status" value="1"/>
</dbReference>
<sequence>MEQLSNATNDKNRSKDSKKDGSSGSFLTKLFGLCCSTASEDTGITNHNHNKSRENVPKSANQSNFRLKQGEPRRVHVIEYYEDDEKNTVKGQRDNTQLPLDSETDGKGSERDDSTRQDTIPTPHPVGHSRSIYITAMPSEWEEQTKNNNDSQTHIWVSSPTHPHYRKRVRNFELNPVTEEAASEKRHSAPLLPPQTEEMKGKKTLVLDLDETLVHSGFEGSRETSDFVLSMHVENTHMELFVKLRPFLKEFLQEVSKHFEIVIFTASMLTYADPVIDLMLHAAGVESIPEDHRLFRESCEYDPETGSFRKDLMALGRDLKQVIIVDNSPTAYSRNPYNAIPIPTWIDDENDRCLLDVLSILKTLIPVPDVRTVLKQLKEQNEELDKQERSTAATYRPPS</sequence>
<proteinExistence type="predicted"/>
<evidence type="ECO:0000313" key="5">
    <source>
        <dbReference type="Proteomes" id="UP001300502"/>
    </source>
</evidence>
<keyword evidence="1" id="KW-0175">Coiled coil</keyword>